<evidence type="ECO:0000313" key="4">
    <source>
        <dbReference type="Proteomes" id="UP000628017"/>
    </source>
</evidence>
<dbReference type="EMBL" id="BMKA01000003">
    <property type="protein sequence ID" value="GGA22462.1"/>
    <property type="molecule type" value="Genomic_DNA"/>
</dbReference>
<evidence type="ECO:0000256" key="1">
    <source>
        <dbReference type="SAM" id="MobiDB-lite"/>
    </source>
</evidence>
<gene>
    <name evidence="3" type="ORF">GCM10011498_24060</name>
</gene>
<dbReference type="AlphaFoldDB" id="A0A916QZC4"/>
<feature type="region of interest" description="Disordered" evidence="1">
    <location>
        <begin position="237"/>
        <end position="260"/>
    </location>
</feature>
<accession>A0A916QZC4</accession>
<reference evidence="3" key="1">
    <citation type="journal article" date="2014" name="Int. J. Syst. Evol. Microbiol.">
        <title>Complete genome sequence of Corynebacterium casei LMG S-19264T (=DSM 44701T), isolated from a smear-ripened cheese.</title>
        <authorList>
            <consortium name="US DOE Joint Genome Institute (JGI-PGF)"/>
            <person name="Walter F."/>
            <person name="Albersmeier A."/>
            <person name="Kalinowski J."/>
            <person name="Ruckert C."/>
        </authorList>
    </citation>
    <scope>NUCLEOTIDE SEQUENCE</scope>
    <source>
        <strain evidence="3">CGMCC 1.15880</strain>
    </source>
</reference>
<proteinExistence type="predicted"/>
<dbReference type="Proteomes" id="UP000628017">
    <property type="component" value="Unassembled WGS sequence"/>
</dbReference>
<keyword evidence="4" id="KW-1185">Reference proteome</keyword>
<dbReference type="RefSeq" id="WP_188675526.1">
    <property type="nucleotide sequence ID" value="NZ_BMKA01000003.1"/>
</dbReference>
<reference evidence="3" key="2">
    <citation type="submission" date="2020-09" db="EMBL/GenBank/DDBJ databases">
        <authorList>
            <person name="Sun Q."/>
            <person name="Zhou Y."/>
        </authorList>
    </citation>
    <scope>NUCLEOTIDE SEQUENCE</scope>
    <source>
        <strain evidence="3">CGMCC 1.15880</strain>
    </source>
</reference>
<organism evidence="3 4">
    <name type="scientific">Neptunicoccus cionae</name>
    <dbReference type="NCBI Taxonomy" id="2035344"/>
    <lineage>
        <taxon>Bacteria</taxon>
        <taxon>Pseudomonadati</taxon>
        <taxon>Pseudomonadota</taxon>
        <taxon>Alphaproteobacteria</taxon>
        <taxon>Rhodobacterales</taxon>
        <taxon>Paracoccaceae</taxon>
        <taxon>Neptunicoccus</taxon>
    </lineage>
</organism>
<protein>
    <recommendedName>
        <fullName evidence="2">SseB protein N-terminal domain-containing protein</fullName>
    </recommendedName>
</protein>
<feature type="domain" description="SseB protein N-terminal" evidence="2">
    <location>
        <begin position="9"/>
        <end position="115"/>
    </location>
</feature>
<evidence type="ECO:0000313" key="3">
    <source>
        <dbReference type="EMBL" id="GGA22462.1"/>
    </source>
</evidence>
<evidence type="ECO:0000259" key="2">
    <source>
        <dbReference type="Pfam" id="PF07179"/>
    </source>
</evidence>
<comment type="caution">
    <text evidence="3">The sequence shown here is derived from an EMBL/GenBank/DDBJ whole genome shotgun (WGS) entry which is preliminary data.</text>
</comment>
<dbReference type="InterPro" id="IPR009839">
    <property type="entry name" value="SseB_N"/>
</dbReference>
<name>A0A916QZC4_9RHOB</name>
<dbReference type="Pfam" id="PF07179">
    <property type="entry name" value="SseB"/>
    <property type="match status" value="1"/>
</dbReference>
<sequence length="260" mass="27657">MTLLDTAHAAMEAAPDDTAKRMAFYERVADSELFLVLETEPVADRITPAVFEVDGARYALVFDTEERMGEFTQSVTPFLAMAGRQITALLAGQGIGLGLNLAVAPSSMLLPDTAVDWLNETLGSGPEAQEATPSAIYPPGQLPETLVTALDTKLASMAGLAKFAYLAQIEYENRPRSHVMAFIDAIPEAQSAIASAISEALTFSGIEAGTLDVVFLSAQNPLSGALAKHGLRFDLPEPEQAKSRTIEAPGSNPDKPPILR</sequence>